<keyword evidence="4 5" id="KW-0472">Membrane</keyword>
<evidence type="ECO:0000259" key="6">
    <source>
        <dbReference type="Pfam" id="PF13906"/>
    </source>
</evidence>
<feature type="transmembrane region" description="Helical" evidence="5">
    <location>
        <begin position="543"/>
        <end position="559"/>
    </location>
</feature>
<gene>
    <name evidence="7" type="ORF">NEZAVI_LOCUS6805</name>
</gene>
<dbReference type="AlphaFoldDB" id="A0A9P0H7E6"/>
<comment type="subcellular location">
    <subcellularLocation>
        <location evidence="1">Membrane</location>
        <topology evidence="1">Multi-pass membrane protein</topology>
    </subcellularLocation>
</comment>
<dbReference type="PANTHER" id="PTHR43243:SF20">
    <property type="entry name" value="CATIONIC AMINO ACID TRANSPORTER 3"/>
    <property type="match status" value="1"/>
</dbReference>
<evidence type="ECO:0000256" key="4">
    <source>
        <dbReference type="ARBA" id="ARBA00023136"/>
    </source>
</evidence>
<evidence type="ECO:0000256" key="5">
    <source>
        <dbReference type="SAM" id="Phobius"/>
    </source>
</evidence>
<dbReference type="Proteomes" id="UP001152798">
    <property type="component" value="Chromosome 3"/>
</dbReference>
<feature type="transmembrane region" description="Helical" evidence="5">
    <location>
        <begin position="178"/>
        <end position="198"/>
    </location>
</feature>
<feature type="transmembrane region" description="Helical" evidence="5">
    <location>
        <begin position="54"/>
        <end position="71"/>
    </location>
</feature>
<dbReference type="GO" id="GO:0005886">
    <property type="term" value="C:plasma membrane"/>
    <property type="evidence" value="ECO:0007669"/>
    <property type="project" value="TreeGrafter"/>
</dbReference>
<feature type="transmembrane region" description="Helical" evidence="5">
    <location>
        <begin position="335"/>
        <end position="365"/>
    </location>
</feature>
<evidence type="ECO:0000256" key="2">
    <source>
        <dbReference type="ARBA" id="ARBA00022692"/>
    </source>
</evidence>
<feature type="transmembrane region" description="Helical" evidence="5">
    <location>
        <begin position="565"/>
        <end position="585"/>
    </location>
</feature>
<feature type="transmembrane region" description="Helical" evidence="5">
    <location>
        <begin position="204"/>
        <end position="227"/>
    </location>
</feature>
<evidence type="ECO:0000256" key="3">
    <source>
        <dbReference type="ARBA" id="ARBA00022989"/>
    </source>
</evidence>
<keyword evidence="2 5" id="KW-0812">Transmembrane</keyword>
<feature type="transmembrane region" description="Helical" evidence="5">
    <location>
        <begin position="83"/>
        <end position="101"/>
    </location>
</feature>
<dbReference type="Pfam" id="PF13906">
    <property type="entry name" value="AA_permease_C"/>
    <property type="match status" value="1"/>
</dbReference>
<dbReference type="EMBL" id="OV725079">
    <property type="protein sequence ID" value="CAH1396830.1"/>
    <property type="molecule type" value="Genomic_DNA"/>
</dbReference>
<dbReference type="InterPro" id="IPR002293">
    <property type="entry name" value="AA/rel_permease1"/>
</dbReference>
<dbReference type="Pfam" id="PF13520">
    <property type="entry name" value="AA_permease_2"/>
    <property type="match status" value="1"/>
</dbReference>
<organism evidence="7 8">
    <name type="scientific">Nezara viridula</name>
    <name type="common">Southern green stink bug</name>
    <name type="synonym">Cimex viridulus</name>
    <dbReference type="NCBI Taxonomy" id="85310"/>
    <lineage>
        <taxon>Eukaryota</taxon>
        <taxon>Metazoa</taxon>
        <taxon>Ecdysozoa</taxon>
        <taxon>Arthropoda</taxon>
        <taxon>Hexapoda</taxon>
        <taxon>Insecta</taxon>
        <taxon>Pterygota</taxon>
        <taxon>Neoptera</taxon>
        <taxon>Paraneoptera</taxon>
        <taxon>Hemiptera</taxon>
        <taxon>Heteroptera</taxon>
        <taxon>Panheteroptera</taxon>
        <taxon>Pentatomomorpha</taxon>
        <taxon>Pentatomoidea</taxon>
        <taxon>Pentatomidae</taxon>
        <taxon>Pentatominae</taxon>
        <taxon>Nezara</taxon>
    </lineage>
</organism>
<feature type="transmembrane region" description="Helical" evidence="5">
    <location>
        <begin position="508"/>
        <end position="531"/>
    </location>
</feature>
<name>A0A9P0H7E6_NEZVI</name>
<feature type="transmembrane region" description="Helical" evidence="5">
    <location>
        <begin position="478"/>
        <end position="496"/>
    </location>
</feature>
<dbReference type="PANTHER" id="PTHR43243">
    <property type="entry name" value="INNER MEMBRANE TRANSPORTER YGJI-RELATED"/>
    <property type="match status" value="1"/>
</dbReference>
<feature type="transmembrane region" description="Helical" evidence="5">
    <location>
        <begin position="386"/>
        <end position="404"/>
    </location>
</feature>
<evidence type="ECO:0000313" key="7">
    <source>
        <dbReference type="EMBL" id="CAH1396830.1"/>
    </source>
</evidence>
<accession>A0A9P0H7E6</accession>
<sequence>MDENVSLESQSLLRENTEKNDSGKSGLIEALTRKKEFVYVEDSGLKRILRFHDLVFLGLGSMLGMGVYIMAGDLATKVGPAMILSFLFAGVACTLAALCYAEFASRTPGTGSAYAYCYITVGEFVAFILGWNLCLEFVIGTACLVRGMSAYIDSMFGGSISNWEKKHFGMHIKFLSEYLDFLSFIIIIIFSGIVSIGVRESTMITTIFVIINMITIITLIIIGLIYANINNWSLSGSLSTQAGKGGFMPFGFSSVMEGAATCFYAYTGFDTIATTGGEAKNPQKTVPLALIASISLAILVYGSISATLTLMWPYFDENLSKGSPYPYVLGKWGLGSMRLVITFGALAAVSGCILSSVFGMARIVYSIAEDGLLFRPLSVINRITKTPVNATIASGLLTGFWSVFFNTEQLIDMTSIGTLMAYTMVAICVLLLRYEDEDMETAASLKKKQEYNFSLKKIFNKPISNKEPNELTSTIVKYATYVVILVSTLFGLIFAFEINKLMALEPIIITSAAILTIVMIISLSVIARQPVSKAELKFKVKPIPYLPALSLFINIYLMLKLNLKTWIRFGIWLIFGLLIYFIYGIRHSKERQTHKGISTKKF</sequence>
<feature type="domain" description="Cationic amino acid transporter C-terminal" evidence="6">
    <location>
        <begin position="538"/>
        <end position="588"/>
    </location>
</feature>
<proteinExistence type="predicted"/>
<evidence type="ECO:0000313" key="8">
    <source>
        <dbReference type="Proteomes" id="UP001152798"/>
    </source>
</evidence>
<evidence type="ECO:0000256" key="1">
    <source>
        <dbReference type="ARBA" id="ARBA00004141"/>
    </source>
</evidence>
<dbReference type="GO" id="GO:0015171">
    <property type="term" value="F:amino acid transmembrane transporter activity"/>
    <property type="evidence" value="ECO:0007669"/>
    <property type="project" value="TreeGrafter"/>
</dbReference>
<dbReference type="OrthoDB" id="3900342at2759"/>
<feature type="transmembrane region" description="Helical" evidence="5">
    <location>
        <begin position="410"/>
        <end position="432"/>
    </location>
</feature>
<dbReference type="PIRSF" id="PIRSF006060">
    <property type="entry name" value="AA_transporter"/>
    <property type="match status" value="1"/>
</dbReference>
<keyword evidence="8" id="KW-1185">Reference proteome</keyword>
<keyword evidence="3 5" id="KW-1133">Transmembrane helix</keyword>
<dbReference type="InterPro" id="IPR029485">
    <property type="entry name" value="CAT_C"/>
</dbReference>
<feature type="transmembrane region" description="Helical" evidence="5">
    <location>
        <begin position="288"/>
        <end position="315"/>
    </location>
</feature>
<protein>
    <recommendedName>
        <fullName evidence="6">Cationic amino acid transporter C-terminal domain-containing protein</fullName>
    </recommendedName>
</protein>
<reference evidence="7" key="1">
    <citation type="submission" date="2022-01" db="EMBL/GenBank/DDBJ databases">
        <authorList>
            <person name="King R."/>
        </authorList>
    </citation>
    <scope>NUCLEOTIDE SEQUENCE</scope>
</reference>
<dbReference type="Gene3D" id="1.20.1740.10">
    <property type="entry name" value="Amino acid/polyamine transporter I"/>
    <property type="match status" value="2"/>
</dbReference>